<comment type="caution">
    <text evidence="2">The sequence shown here is derived from an EMBL/GenBank/DDBJ whole genome shotgun (WGS) entry which is preliminary data.</text>
</comment>
<feature type="domain" description="Replication-associated protein ORF2/G2P" evidence="1">
    <location>
        <begin position="73"/>
        <end position="152"/>
    </location>
</feature>
<accession>A0A926EL70</accession>
<dbReference type="Proteomes" id="UP000655830">
    <property type="component" value="Unassembled WGS sequence"/>
</dbReference>
<evidence type="ECO:0000313" key="2">
    <source>
        <dbReference type="EMBL" id="MBC8581095.1"/>
    </source>
</evidence>
<protein>
    <recommendedName>
        <fullName evidence="1">Replication-associated protein ORF2/G2P domain-containing protein</fullName>
    </recommendedName>
</protein>
<proteinExistence type="predicted"/>
<evidence type="ECO:0000313" key="3">
    <source>
        <dbReference type="Proteomes" id="UP000655830"/>
    </source>
</evidence>
<gene>
    <name evidence="2" type="ORF">H8718_16380</name>
</gene>
<name>A0A926EL70_9FIRM</name>
<dbReference type="RefSeq" id="WP_249333843.1">
    <property type="nucleotide sequence ID" value="NZ_JACRSY010000036.1"/>
</dbReference>
<dbReference type="AlphaFoldDB" id="A0A926EL70"/>
<sequence length="266" mass="31485">MRSFMREKKIYCGNQYMEVDIFPCTFMQQARKGKRAKKKKISVPKQRNLNDKNARRYFMQLVKTNFSKEDLHIVLTYKDEFLPSTVEEAEKIVKNFLRRVKDRRHKEKLEPLKYIVVTEKGEENGRIHHHLFMNGGLDRSILQALWSARRIKGEKEPRYLGKLDAHYLKPKKNGLDDLAAYLSKSPEGKKRWIPSKNLKKPVSRNNDFKYSKSEVARIAKAFPDITYWEKKYRGWTLAGECDIKVIYNENIGWSIYAKLCRKESAT</sequence>
<dbReference type="EMBL" id="JACRSY010000036">
    <property type="protein sequence ID" value="MBC8581095.1"/>
    <property type="molecule type" value="Genomic_DNA"/>
</dbReference>
<keyword evidence="3" id="KW-1185">Reference proteome</keyword>
<organism evidence="2 3">
    <name type="scientific">Zhenhengia yiwuensis</name>
    <dbReference type="NCBI Taxonomy" id="2763666"/>
    <lineage>
        <taxon>Bacteria</taxon>
        <taxon>Bacillati</taxon>
        <taxon>Bacillota</taxon>
        <taxon>Clostridia</taxon>
        <taxon>Lachnospirales</taxon>
        <taxon>Lachnospiraceae</taxon>
        <taxon>Zhenhengia</taxon>
    </lineage>
</organism>
<dbReference type="Pfam" id="PF23343">
    <property type="entry name" value="REP_ORF2-G2P"/>
    <property type="match status" value="1"/>
</dbReference>
<dbReference type="InterPro" id="IPR056906">
    <property type="entry name" value="ORF2/G2P_dom"/>
</dbReference>
<evidence type="ECO:0000259" key="1">
    <source>
        <dbReference type="Pfam" id="PF23343"/>
    </source>
</evidence>
<reference evidence="2" key="1">
    <citation type="submission" date="2020-08" db="EMBL/GenBank/DDBJ databases">
        <title>Genome public.</title>
        <authorList>
            <person name="Liu C."/>
            <person name="Sun Q."/>
        </authorList>
    </citation>
    <scope>NUCLEOTIDE SEQUENCE</scope>
    <source>
        <strain evidence="2">NSJ-12</strain>
    </source>
</reference>